<comment type="caution">
    <text evidence="2">The sequence shown here is derived from an EMBL/GenBank/DDBJ whole genome shotgun (WGS) entry which is preliminary data.</text>
</comment>
<protein>
    <submittedName>
        <fullName evidence="2">Uncharacterized protein</fullName>
    </submittedName>
</protein>
<gene>
    <name evidence="2" type="ORF">Q9L58_010410</name>
</gene>
<evidence type="ECO:0000313" key="3">
    <source>
        <dbReference type="Proteomes" id="UP001447188"/>
    </source>
</evidence>
<accession>A0ABR3G4T2</accession>
<proteinExistence type="predicted"/>
<reference evidence="2 3" key="1">
    <citation type="submission" date="2024-02" db="EMBL/GenBank/DDBJ databases">
        <title>Discinaceae phylogenomics.</title>
        <authorList>
            <person name="Dirks A.C."/>
            <person name="James T.Y."/>
        </authorList>
    </citation>
    <scope>NUCLEOTIDE SEQUENCE [LARGE SCALE GENOMIC DNA]</scope>
    <source>
        <strain evidence="2 3">ACD0624</strain>
    </source>
</reference>
<keyword evidence="3" id="KW-1185">Reference proteome</keyword>
<keyword evidence="1" id="KW-0732">Signal</keyword>
<evidence type="ECO:0000313" key="2">
    <source>
        <dbReference type="EMBL" id="KAL0630747.1"/>
    </source>
</evidence>
<organism evidence="2 3">
    <name type="scientific">Discina gigas</name>
    <dbReference type="NCBI Taxonomy" id="1032678"/>
    <lineage>
        <taxon>Eukaryota</taxon>
        <taxon>Fungi</taxon>
        <taxon>Dikarya</taxon>
        <taxon>Ascomycota</taxon>
        <taxon>Pezizomycotina</taxon>
        <taxon>Pezizomycetes</taxon>
        <taxon>Pezizales</taxon>
        <taxon>Discinaceae</taxon>
        <taxon>Discina</taxon>
    </lineage>
</organism>
<name>A0ABR3G4T2_9PEZI</name>
<evidence type="ECO:0000256" key="1">
    <source>
        <dbReference type="SAM" id="SignalP"/>
    </source>
</evidence>
<dbReference type="EMBL" id="JBBBZM010000395">
    <property type="protein sequence ID" value="KAL0630747.1"/>
    <property type="molecule type" value="Genomic_DNA"/>
</dbReference>
<feature type="chain" id="PRO_5046577271" evidence="1">
    <location>
        <begin position="24"/>
        <end position="201"/>
    </location>
</feature>
<sequence>MMRAIQAFLALVVCLLLPGVSHAYSAIAGADGNSATTYVGGNFPTQKIADSTALNGCRTAAKEAGLSKLATNCKVWHRQKGAGAGAVVCGKKGCAVSTGYESEQVAVDRAYQQCEEQKYVECQKTAITSWWDDAGYRKQTAQNSAPAKACGPPPGRTVRSTYQCNNGDCTRTFENGCTVRFQAPYCHDPFTGKWEWKADGC</sequence>
<feature type="signal peptide" evidence="1">
    <location>
        <begin position="1"/>
        <end position="23"/>
    </location>
</feature>
<dbReference type="Proteomes" id="UP001447188">
    <property type="component" value="Unassembled WGS sequence"/>
</dbReference>